<protein>
    <submittedName>
        <fullName evidence="1">Uncharacterized protein</fullName>
    </submittedName>
</protein>
<dbReference type="AlphaFoldDB" id="A0A9P8TNY8"/>
<proteinExistence type="predicted"/>
<gene>
    <name evidence="1" type="ORF">WICPIJ_003149</name>
</gene>
<evidence type="ECO:0000313" key="2">
    <source>
        <dbReference type="Proteomes" id="UP000774326"/>
    </source>
</evidence>
<reference evidence="1" key="2">
    <citation type="submission" date="2021-01" db="EMBL/GenBank/DDBJ databases">
        <authorList>
            <person name="Schikora-Tamarit M.A."/>
        </authorList>
    </citation>
    <scope>NUCLEOTIDE SEQUENCE</scope>
    <source>
        <strain evidence="1">CBS2887</strain>
    </source>
</reference>
<dbReference type="Proteomes" id="UP000774326">
    <property type="component" value="Unassembled WGS sequence"/>
</dbReference>
<comment type="caution">
    <text evidence="1">The sequence shown here is derived from an EMBL/GenBank/DDBJ whole genome shotgun (WGS) entry which is preliminary data.</text>
</comment>
<name>A0A9P8TNY8_WICPI</name>
<sequence>MQLQETVSESTGQHLTTTVQTWRILSGEKHKVRMWVDNFLGFRNEKFPVIIQKTIQGFQDIRWSQVQFIKNQPVALSQGLD</sequence>
<evidence type="ECO:0000313" key="1">
    <source>
        <dbReference type="EMBL" id="KAH3685861.1"/>
    </source>
</evidence>
<accession>A0A9P8TNY8</accession>
<organism evidence="1 2">
    <name type="scientific">Wickerhamomyces pijperi</name>
    <name type="common">Yeast</name>
    <name type="synonym">Pichia pijperi</name>
    <dbReference type="NCBI Taxonomy" id="599730"/>
    <lineage>
        <taxon>Eukaryota</taxon>
        <taxon>Fungi</taxon>
        <taxon>Dikarya</taxon>
        <taxon>Ascomycota</taxon>
        <taxon>Saccharomycotina</taxon>
        <taxon>Saccharomycetes</taxon>
        <taxon>Phaffomycetales</taxon>
        <taxon>Wickerhamomycetaceae</taxon>
        <taxon>Wickerhamomyces</taxon>
    </lineage>
</organism>
<reference evidence="1" key="1">
    <citation type="journal article" date="2021" name="Open Biol.">
        <title>Shared evolutionary footprints suggest mitochondrial oxidative damage underlies multiple complex I losses in fungi.</title>
        <authorList>
            <person name="Schikora-Tamarit M.A."/>
            <person name="Marcet-Houben M."/>
            <person name="Nosek J."/>
            <person name="Gabaldon T."/>
        </authorList>
    </citation>
    <scope>NUCLEOTIDE SEQUENCE</scope>
    <source>
        <strain evidence="1">CBS2887</strain>
    </source>
</reference>
<keyword evidence="2" id="KW-1185">Reference proteome</keyword>
<dbReference type="EMBL" id="JAEUBG010001747">
    <property type="protein sequence ID" value="KAH3685861.1"/>
    <property type="molecule type" value="Genomic_DNA"/>
</dbReference>